<sequence length="296" mass="33863">MPRVSNKQDITNTIAKLIEFKILMESSDDDMSLDSRSSSEDSSDEENCEDYDSELYELWLSLQCSRYMVQRLFGLCIQDHPIFFNNSNCPQTPAVVQLAVGLDRLGHEGNGACIDRSMELWGISHGSLVNFTRRVLIAIEDTLRRELQWPTPQERQRISEAFTEKRFLGCVGLIDGTLVELVQMPHFDGETYYDRKANYSLNVQIVCDHRRKILFLYSGLPGSVQDIIAVRRSSLWKFLEREESTIFGRGEYLLGDSGFVHLPHLVPAFRLVGTDREKSDFNNCLAHARKVSMNIA</sequence>
<feature type="domain" description="DDE Tnp4" evidence="8">
    <location>
        <begin position="174"/>
        <end position="291"/>
    </location>
</feature>
<evidence type="ECO:0000256" key="1">
    <source>
        <dbReference type="ARBA" id="ARBA00001968"/>
    </source>
</evidence>
<keyword evidence="6" id="KW-0378">Hydrolase</keyword>
<dbReference type="PANTHER" id="PTHR22930:SF85">
    <property type="entry name" value="GH03217P-RELATED"/>
    <property type="match status" value="1"/>
</dbReference>
<dbReference type="InterPro" id="IPR045249">
    <property type="entry name" value="HARBI1-like"/>
</dbReference>
<protein>
    <recommendedName>
        <fullName evidence="8">DDE Tnp4 domain-containing protein</fullName>
    </recommendedName>
</protein>
<organism evidence="9 10">
    <name type="scientific">Riccia sorocarpa</name>
    <dbReference type="NCBI Taxonomy" id="122646"/>
    <lineage>
        <taxon>Eukaryota</taxon>
        <taxon>Viridiplantae</taxon>
        <taxon>Streptophyta</taxon>
        <taxon>Embryophyta</taxon>
        <taxon>Marchantiophyta</taxon>
        <taxon>Marchantiopsida</taxon>
        <taxon>Marchantiidae</taxon>
        <taxon>Marchantiales</taxon>
        <taxon>Ricciaceae</taxon>
        <taxon>Riccia</taxon>
    </lineage>
</organism>
<name>A0ABD3HTC4_9MARC</name>
<comment type="caution">
    <text evidence="9">The sequence shown here is derived from an EMBL/GenBank/DDBJ whole genome shotgun (WGS) entry which is preliminary data.</text>
</comment>
<accession>A0ABD3HTC4</accession>
<evidence type="ECO:0000256" key="4">
    <source>
        <dbReference type="ARBA" id="ARBA00022722"/>
    </source>
</evidence>
<gene>
    <name evidence="9" type="ORF">R1sor_007423</name>
</gene>
<evidence type="ECO:0000256" key="5">
    <source>
        <dbReference type="ARBA" id="ARBA00022723"/>
    </source>
</evidence>
<dbReference type="AlphaFoldDB" id="A0ABD3HTC4"/>
<keyword evidence="4" id="KW-0540">Nuclease</keyword>
<evidence type="ECO:0000256" key="7">
    <source>
        <dbReference type="ARBA" id="ARBA00023242"/>
    </source>
</evidence>
<evidence type="ECO:0000313" key="9">
    <source>
        <dbReference type="EMBL" id="KAL3693772.1"/>
    </source>
</evidence>
<reference evidence="9 10" key="1">
    <citation type="submission" date="2024-09" db="EMBL/GenBank/DDBJ databases">
        <title>Chromosome-scale assembly of Riccia sorocarpa.</title>
        <authorList>
            <person name="Paukszto L."/>
        </authorList>
    </citation>
    <scope>NUCLEOTIDE SEQUENCE [LARGE SCALE GENOMIC DNA]</scope>
    <source>
        <strain evidence="9">LP-2024</strain>
        <tissue evidence="9">Aerial parts of the thallus</tissue>
    </source>
</reference>
<dbReference type="GO" id="GO:0046872">
    <property type="term" value="F:metal ion binding"/>
    <property type="evidence" value="ECO:0007669"/>
    <property type="project" value="UniProtKB-KW"/>
</dbReference>
<keyword evidence="10" id="KW-1185">Reference proteome</keyword>
<evidence type="ECO:0000256" key="6">
    <source>
        <dbReference type="ARBA" id="ARBA00022801"/>
    </source>
</evidence>
<dbReference type="EMBL" id="JBJQOH010000003">
    <property type="protein sequence ID" value="KAL3693772.1"/>
    <property type="molecule type" value="Genomic_DNA"/>
</dbReference>
<dbReference type="GO" id="GO:0004518">
    <property type="term" value="F:nuclease activity"/>
    <property type="evidence" value="ECO:0007669"/>
    <property type="project" value="UniProtKB-KW"/>
</dbReference>
<evidence type="ECO:0000259" key="8">
    <source>
        <dbReference type="Pfam" id="PF13359"/>
    </source>
</evidence>
<dbReference type="Proteomes" id="UP001633002">
    <property type="component" value="Unassembled WGS sequence"/>
</dbReference>
<proteinExistence type="inferred from homology"/>
<comment type="subcellular location">
    <subcellularLocation>
        <location evidence="2">Nucleus</location>
    </subcellularLocation>
</comment>
<evidence type="ECO:0000256" key="2">
    <source>
        <dbReference type="ARBA" id="ARBA00004123"/>
    </source>
</evidence>
<dbReference type="GO" id="GO:0005634">
    <property type="term" value="C:nucleus"/>
    <property type="evidence" value="ECO:0007669"/>
    <property type="project" value="UniProtKB-SubCell"/>
</dbReference>
<keyword evidence="7" id="KW-0539">Nucleus</keyword>
<evidence type="ECO:0000256" key="3">
    <source>
        <dbReference type="ARBA" id="ARBA00006958"/>
    </source>
</evidence>
<dbReference type="InterPro" id="IPR027806">
    <property type="entry name" value="HARBI1_dom"/>
</dbReference>
<keyword evidence="5" id="KW-0479">Metal-binding</keyword>
<dbReference type="PANTHER" id="PTHR22930">
    <property type="match status" value="1"/>
</dbReference>
<dbReference type="GO" id="GO:0016787">
    <property type="term" value="F:hydrolase activity"/>
    <property type="evidence" value="ECO:0007669"/>
    <property type="project" value="UniProtKB-KW"/>
</dbReference>
<comment type="similarity">
    <text evidence="3">Belongs to the HARBI1 family.</text>
</comment>
<dbReference type="Pfam" id="PF13359">
    <property type="entry name" value="DDE_Tnp_4"/>
    <property type="match status" value="1"/>
</dbReference>
<comment type="cofactor">
    <cofactor evidence="1">
        <name>a divalent metal cation</name>
        <dbReference type="ChEBI" id="CHEBI:60240"/>
    </cofactor>
</comment>
<evidence type="ECO:0000313" key="10">
    <source>
        <dbReference type="Proteomes" id="UP001633002"/>
    </source>
</evidence>